<dbReference type="Proteomes" id="UP000800235">
    <property type="component" value="Unassembled WGS sequence"/>
</dbReference>
<dbReference type="EMBL" id="MU007055">
    <property type="protein sequence ID" value="KAF2428336.1"/>
    <property type="molecule type" value="Genomic_DNA"/>
</dbReference>
<comment type="caution">
    <text evidence="1">The sequence shown here is derived from an EMBL/GenBank/DDBJ whole genome shotgun (WGS) entry which is preliminary data.</text>
</comment>
<accession>A0A9P4NNN6</accession>
<dbReference type="PANTHER" id="PTHR42085:SF2">
    <property type="entry name" value="F-BOX DOMAIN-CONTAINING PROTEIN"/>
    <property type="match status" value="1"/>
</dbReference>
<sequence>MPHFPITMAPETRSQERARKTTFPFLKFPGELRNMIYELALHVWNEINKLTALIHGLKGKINKRRARLETVDREMDPDRGLRLERYPEILFDRILPKNYAVVINVLGHFQPTPAYSTPSLLLVNKEIHEETHKLLLSKPLILHWPLFDDQLYSMYSLDKFLSQRTFRQIRHLEVIVRRKWNFFLRGTIQTSSMTLLSGSQGEKFPCKPCSIYFVKACFVHSLFIMDPVLINNVWSHDIGVAI</sequence>
<proteinExistence type="predicted"/>
<evidence type="ECO:0000313" key="1">
    <source>
        <dbReference type="EMBL" id="KAF2428336.1"/>
    </source>
</evidence>
<reference evidence="1" key="1">
    <citation type="journal article" date="2020" name="Stud. Mycol.">
        <title>101 Dothideomycetes genomes: a test case for predicting lifestyles and emergence of pathogens.</title>
        <authorList>
            <person name="Haridas S."/>
            <person name="Albert R."/>
            <person name="Binder M."/>
            <person name="Bloem J."/>
            <person name="Labutti K."/>
            <person name="Salamov A."/>
            <person name="Andreopoulos B."/>
            <person name="Baker S."/>
            <person name="Barry K."/>
            <person name="Bills G."/>
            <person name="Bluhm B."/>
            <person name="Cannon C."/>
            <person name="Castanera R."/>
            <person name="Culley D."/>
            <person name="Daum C."/>
            <person name="Ezra D."/>
            <person name="Gonzalez J."/>
            <person name="Henrissat B."/>
            <person name="Kuo A."/>
            <person name="Liang C."/>
            <person name="Lipzen A."/>
            <person name="Lutzoni F."/>
            <person name="Magnuson J."/>
            <person name="Mondo S."/>
            <person name="Nolan M."/>
            <person name="Ohm R."/>
            <person name="Pangilinan J."/>
            <person name="Park H.-J."/>
            <person name="Ramirez L."/>
            <person name="Alfaro M."/>
            <person name="Sun H."/>
            <person name="Tritt A."/>
            <person name="Yoshinaga Y."/>
            <person name="Zwiers L.-H."/>
            <person name="Turgeon B."/>
            <person name="Goodwin S."/>
            <person name="Spatafora J."/>
            <person name="Crous P."/>
            <person name="Grigoriev I."/>
        </authorList>
    </citation>
    <scope>NUCLEOTIDE SEQUENCE</scope>
    <source>
        <strain evidence="1">CBS 130266</strain>
    </source>
</reference>
<dbReference type="InterPro" id="IPR038883">
    <property type="entry name" value="AN11006-like"/>
</dbReference>
<name>A0A9P4NNN6_9PEZI</name>
<evidence type="ECO:0000313" key="2">
    <source>
        <dbReference type="Proteomes" id="UP000800235"/>
    </source>
</evidence>
<protein>
    <submittedName>
        <fullName evidence="1">Uncharacterized protein</fullName>
    </submittedName>
</protein>
<gene>
    <name evidence="1" type="ORF">EJ08DRAFT_326739</name>
</gene>
<dbReference type="OrthoDB" id="3510794at2759"/>
<dbReference type="PANTHER" id="PTHR42085">
    <property type="entry name" value="F-BOX DOMAIN-CONTAINING PROTEIN"/>
    <property type="match status" value="1"/>
</dbReference>
<dbReference type="AlphaFoldDB" id="A0A9P4NNN6"/>
<keyword evidence="2" id="KW-1185">Reference proteome</keyword>
<organism evidence="1 2">
    <name type="scientific">Tothia fuscella</name>
    <dbReference type="NCBI Taxonomy" id="1048955"/>
    <lineage>
        <taxon>Eukaryota</taxon>
        <taxon>Fungi</taxon>
        <taxon>Dikarya</taxon>
        <taxon>Ascomycota</taxon>
        <taxon>Pezizomycotina</taxon>
        <taxon>Dothideomycetes</taxon>
        <taxon>Pleosporomycetidae</taxon>
        <taxon>Venturiales</taxon>
        <taxon>Cylindrosympodiaceae</taxon>
        <taxon>Tothia</taxon>
    </lineage>
</organism>